<evidence type="ECO:0000256" key="3">
    <source>
        <dbReference type="ARBA" id="ARBA00022827"/>
    </source>
</evidence>
<dbReference type="PANTHER" id="PTHR13789">
    <property type="entry name" value="MONOOXYGENASE"/>
    <property type="match status" value="1"/>
</dbReference>
<feature type="signal peptide" evidence="6">
    <location>
        <begin position="1"/>
        <end position="19"/>
    </location>
</feature>
<dbReference type="GO" id="GO:0004497">
    <property type="term" value="F:monooxygenase activity"/>
    <property type="evidence" value="ECO:0007669"/>
    <property type="project" value="UniProtKB-KW"/>
</dbReference>
<organism evidence="8 9">
    <name type="scientific">Penicillium angulare</name>
    <dbReference type="NCBI Taxonomy" id="116970"/>
    <lineage>
        <taxon>Eukaryota</taxon>
        <taxon>Fungi</taxon>
        <taxon>Dikarya</taxon>
        <taxon>Ascomycota</taxon>
        <taxon>Pezizomycotina</taxon>
        <taxon>Eurotiomycetes</taxon>
        <taxon>Eurotiomycetidae</taxon>
        <taxon>Eurotiales</taxon>
        <taxon>Aspergillaceae</taxon>
        <taxon>Penicillium</taxon>
    </lineage>
</organism>
<feature type="chain" id="PRO_5040825496" description="FAD-binding domain-containing protein" evidence="6">
    <location>
        <begin position="20"/>
        <end position="402"/>
    </location>
</feature>
<dbReference type="GO" id="GO:0071949">
    <property type="term" value="F:FAD binding"/>
    <property type="evidence" value="ECO:0007669"/>
    <property type="project" value="InterPro"/>
</dbReference>
<dbReference type="PANTHER" id="PTHR13789:SF316">
    <property type="entry name" value="FAD-BINDING DOMAIN-CONTAINING PROTEIN"/>
    <property type="match status" value="1"/>
</dbReference>
<keyword evidence="2" id="KW-0285">Flavoprotein</keyword>
<evidence type="ECO:0000313" key="9">
    <source>
        <dbReference type="Proteomes" id="UP001149165"/>
    </source>
</evidence>
<keyword evidence="9" id="KW-1185">Reference proteome</keyword>
<proteinExistence type="inferred from homology"/>
<feature type="domain" description="FAD-binding" evidence="7">
    <location>
        <begin position="5"/>
        <end position="347"/>
    </location>
</feature>
<keyword evidence="3" id="KW-0274">FAD</keyword>
<sequence>MTSKEVAIIGAGLSGLALALSLNQQNIPCTIYESRSASLDIGGAIMLSPNALRILDTLGIYKTIKPLGYEFKRLHFYTDKPLDSYEFGDDEKYGYDALRIYRYELIDALLKAVHDREIPIHYGKKFIKINFETETEVTWDFEDGTTGQAACLVGADGIHSRVRKYLYPDLDPRFTNAVGVTAAVSRSQIDQGSYDMPLTIMNPQRGAFVIAPQLPDGSEALIGKQKRVPELDRQGWNDLMNNKEWCVDFLRDGAENFPQVVQSAVSDIPLNKINLWPFYVVPKLDTWASKNSRVVILGDAAHAIPPSAGQGINQAFEDVYTYALVLSRCQQQDLANGLKVWQHGRQGRVDRVLELNKQIDARRMPKEAKDVPSELDTKAFDLEWLYSPCFSTMVDEWFQPAI</sequence>
<dbReference type="OrthoDB" id="16820at2759"/>
<evidence type="ECO:0000256" key="4">
    <source>
        <dbReference type="ARBA" id="ARBA00023002"/>
    </source>
</evidence>
<dbReference type="Gene3D" id="3.50.50.60">
    <property type="entry name" value="FAD/NAD(P)-binding domain"/>
    <property type="match status" value="1"/>
</dbReference>
<dbReference type="SUPFAM" id="SSF51905">
    <property type="entry name" value="FAD/NAD(P)-binding domain"/>
    <property type="match status" value="1"/>
</dbReference>
<evidence type="ECO:0000256" key="6">
    <source>
        <dbReference type="SAM" id="SignalP"/>
    </source>
</evidence>
<name>A0A9W9F731_9EURO</name>
<reference evidence="8" key="1">
    <citation type="submission" date="2022-11" db="EMBL/GenBank/DDBJ databases">
        <authorList>
            <person name="Petersen C."/>
        </authorList>
    </citation>
    <scope>NUCLEOTIDE SEQUENCE</scope>
    <source>
        <strain evidence="8">IBT 30069</strain>
    </source>
</reference>
<keyword evidence="5" id="KW-0503">Monooxygenase</keyword>
<protein>
    <recommendedName>
        <fullName evidence="7">FAD-binding domain-containing protein</fullName>
    </recommendedName>
</protein>
<comment type="similarity">
    <text evidence="1">Belongs to the paxM FAD-dependent monooxygenase family.</text>
</comment>
<evidence type="ECO:0000259" key="7">
    <source>
        <dbReference type="Pfam" id="PF01494"/>
    </source>
</evidence>
<dbReference type="Proteomes" id="UP001149165">
    <property type="component" value="Unassembled WGS sequence"/>
</dbReference>
<dbReference type="InterPro" id="IPR050493">
    <property type="entry name" value="FAD-dep_Monooxygenase_BioMet"/>
</dbReference>
<accession>A0A9W9F731</accession>
<evidence type="ECO:0000256" key="5">
    <source>
        <dbReference type="ARBA" id="ARBA00023033"/>
    </source>
</evidence>
<dbReference type="InterPro" id="IPR036188">
    <property type="entry name" value="FAD/NAD-bd_sf"/>
</dbReference>
<evidence type="ECO:0000256" key="1">
    <source>
        <dbReference type="ARBA" id="ARBA00007992"/>
    </source>
</evidence>
<dbReference type="AlphaFoldDB" id="A0A9W9F731"/>
<comment type="caution">
    <text evidence="8">The sequence shown here is derived from an EMBL/GenBank/DDBJ whole genome shotgun (WGS) entry which is preliminary data.</text>
</comment>
<keyword evidence="6" id="KW-0732">Signal</keyword>
<dbReference type="Pfam" id="PF01494">
    <property type="entry name" value="FAD_binding_3"/>
    <property type="match status" value="1"/>
</dbReference>
<keyword evidence="4" id="KW-0560">Oxidoreductase</keyword>
<dbReference type="InterPro" id="IPR002938">
    <property type="entry name" value="FAD-bd"/>
</dbReference>
<dbReference type="PRINTS" id="PR00420">
    <property type="entry name" value="RNGMNOXGNASE"/>
</dbReference>
<dbReference type="EMBL" id="JAPQKH010000006">
    <property type="protein sequence ID" value="KAJ5094851.1"/>
    <property type="molecule type" value="Genomic_DNA"/>
</dbReference>
<gene>
    <name evidence="8" type="ORF">N7456_010712</name>
</gene>
<evidence type="ECO:0000313" key="8">
    <source>
        <dbReference type="EMBL" id="KAJ5094851.1"/>
    </source>
</evidence>
<dbReference type="FunFam" id="3.50.50.60:FF:000156">
    <property type="entry name" value="Salicylate hydroxylase, putative"/>
    <property type="match status" value="1"/>
</dbReference>
<reference evidence="8" key="2">
    <citation type="journal article" date="2023" name="IMA Fungus">
        <title>Comparative genomic study of the Penicillium genus elucidates a diverse pangenome and 15 lateral gene transfer events.</title>
        <authorList>
            <person name="Petersen C."/>
            <person name="Sorensen T."/>
            <person name="Nielsen M.R."/>
            <person name="Sondergaard T.E."/>
            <person name="Sorensen J.L."/>
            <person name="Fitzpatrick D.A."/>
            <person name="Frisvad J.C."/>
            <person name="Nielsen K.L."/>
        </authorList>
    </citation>
    <scope>NUCLEOTIDE SEQUENCE</scope>
    <source>
        <strain evidence="8">IBT 30069</strain>
    </source>
</reference>
<evidence type="ECO:0000256" key="2">
    <source>
        <dbReference type="ARBA" id="ARBA00022630"/>
    </source>
</evidence>